<reference evidence="5" key="1">
    <citation type="journal article" date="2020" name="Stud. Mycol.">
        <title>101 Dothideomycetes genomes: a test case for predicting lifestyles and emergence of pathogens.</title>
        <authorList>
            <person name="Haridas S."/>
            <person name="Albert R."/>
            <person name="Binder M."/>
            <person name="Bloem J."/>
            <person name="Labutti K."/>
            <person name="Salamov A."/>
            <person name="Andreopoulos B."/>
            <person name="Baker S."/>
            <person name="Barry K."/>
            <person name="Bills G."/>
            <person name="Bluhm B."/>
            <person name="Cannon C."/>
            <person name="Castanera R."/>
            <person name="Culley D."/>
            <person name="Daum C."/>
            <person name="Ezra D."/>
            <person name="Gonzalez J."/>
            <person name="Henrissat B."/>
            <person name="Kuo A."/>
            <person name="Liang C."/>
            <person name="Lipzen A."/>
            <person name="Lutzoni F."/>
            <person name="Magnuson J."/>
            <person name="Mondo S."/>
            <person name="Nolan M."/>
            <person name="Ohm R."/>
            <person name="Pangilinan J."/>
            <person name="Park H.-J."/>
            <person name="Ramirez L."/>
            <person name="Alfaro M."/>
            <person name="Sun H."/>
            <person name="Tritt A."/>
            <person name="Yoshinaga Y."/>
            <person name="Zwiers L.-H."/>
            <person name="Turgeon B."/>
            <person name="Goodwin S."/>
            <person name="Spatafora J."/>
            <person name="Crous P."/>
            <person name="Grigoriev I."/>
        </authorList>
    </citation>
    <scope>NUCLEOTIDE SEQUENCE</scope>
    <source>
        <strain evidence="5">ATCC 36951</strain>
    </source>
</reference>
<name>A0A6A6CUR4_ZASCE</name>
<gene>
    <name evidence="5" type="ORF">M409DRAFT_52084</name>
</gene>
<dbReference type="InterPro" id="IPR036388">
    <property type="entry name" value="WH-like_DNA-bd_sf"/>
</dbReference>
<dbReference type="SUPFAM" id="SSF53335">
    <property type="entry name" value="S-adenosyl-L-methionine-dependent methyltransferases"/>
    <property type="match status" value="1"/>
</dbReference>
<evidence type="ECO:0000256" key="1">
    <source>
        <dbReference type="ARBA" id="ARBA00022603"/>
    </source>
</evidence>
<dbReference type="Gene3D" id="1.10.10.10">
    <property type="entry name" value="Winged helix-like DNA-binding domain superfamily/Winged helix DNA-binding domain"/>
    <property type="match status" value="1"/>
</dbReference>
<accession>A0A6A6CUR4</accession>
<dbReference type="PROSITE" id="PS51683">
    <property type="entry name" value="SAM_OMT_II"/>
    <property type="match status" value="1"/>
</dbReference>
<dbReference type="EMBL" id="ML993587">
    <property type="protein sequence ID" value="KAF2169549.1"/>
    <property type="molecule type" value="Genomic_DNA"/>
</dbReference>
<keyword evidence="6" id="KW-1185">Reference proteome</keyword>
<evidence type="ECO:0000313" key="5">
    <source>
        <dbReference type="EMBL" id="KAF2169549.1"/>
    </source>
</evidence>
<proteinExistence type="predicted"/>
<dbReference type="Gene3D" id="3.40.50.150">
    <property type="entry name" value="Vaccinia Virus protein VP39"/>
    <property type="match status" value="1"/>
</dbReference>
<dbReference type="SUPFAM" id="SSF46785">
    <property type="entry name" value="Winged helix' DNA-binding domain"/>
    <property type="match status" value="1"/>
</dbReference>
<dbReference type="InterPro" id="IPR029063">
    <property type="entry name" value="SAM-dependent_MTases_sf"/>
</dbReference>
<keyword evidence="1" id="KW-0489">Methyltransferase</keyword>
<dbReference type="Pfam" id="PF00891">
    <property type="entry name" value="Methyltransf_2"/>
    <property type="match status" value="1"/>
</dbReference>
<dbReference type="GO" id="GO:0008171">
    <property type="term" value="F:O-methyltransferase activity"/>
    <property type="evidence" value="ECO:0007669"/>
    <property type="project" value="InterPro"/>
</dbReference>
<dbReference type="InterPro" id="IPR016461">
    <property type="entry name" value="COMT-like"/>
</dbReference>
<dbReference type="GeneID" id="54565256"/>
<keyword evidence="3" id="KW-0949">S-adenosyl-L-methionine</keyword>
<dbReference type="GO" id="GO:0032259">
    <property type="term" value="P:methylation"/>
    <property type="evidence" value="ECO:0007669"/>
    <property type="project" value="UniProtKB-KW"/>
</dbReference>
<evidence type="ECO:0000256" key="3">
    <source>
        <dbReference type="ARBA" id="ARBA00022691"/>
    </source>
</evidence>
<dbReference type="OrthoDB" id="2410195at2759"/>
<dbReference type="RefSeq" id="XP_033670438.1">
    <property type="nucleotide sequence ID" value="XM_033811984.1"/>
</dbReference>
<dbReference type="AlphaFoldDB" id="A0A6A6CUR4"/>
<keyword evidence="2" id="KW-0808">Transferase</keyword>
<dbReference type="InterPro" id="IPR036390">
    <property type="entry name" value="WH_DNA-bd_sf"/>
</dbReference>
<protein>
    <recommendedName>
        <fullName evidence="4">O-methyltransferase C-terminal domain-containing protein</fullName>
    </recommendedName>
</protein>
<evidence type="ECO:0000256" key="2">
    <source>
        <dbReference type="ARBA" id="ARBA00022679"/>
    </source>
</evidence>
<organism evidence="5 6">
    <name type="scientific">Zasmidium cellare ATCC 36951</name>
    <dbReference type="NCBI Taxonomy" id="1080233"/>
    <lineage>
        <taxon>Eukaryota</taxon>
        <taxon>Fungi</taxon>
        <taxon>Dikarya</taxon>
        <taxon>Ascomycota</taxon>
        <taxon>Pezizomycotina</taxon>
        <taxon>Dothideomycetes</taxon>
        <taxon>Dothideomycetidae</taxon>
        <taxon>Mycosphaerellales</taxon>
        <taxon>Mycosphaerellaceae</taxon>
        <taxon>Zasmidium</taxon>
    </lineage>
</organism>
<evidence type="ECO:0000313" key="6">
    <source>
        <dbReference type="Proteomes" id="UP000799537"/>
    </source>
</evidence>
<dbReference type="PANTHER" id="PTHR43712:SF16">
    <property type="entry name" value="O-METHYLTRANSFERASE ELCB"/>
    <property type="match status" value="1"/>
</dbReference>
<dbReference type="PANTHER" id="PTHR43712">
    <property type="entry name" value="PUTATIVE (AFU_ORTHOLOGUE AFUA_4G14580)-RELATED"/>
    <property type="match status" value="1"/>
</dbReference>
<evidence type="ECO:0000259" key="4">
    <source>
        <dbReference type="Pfam" id="PF00891"/>
    </source>
</evidence>
<dbReference type="Proteomes" id="UP000799537">
    <property type="component" value="Unassembled WGS sequence"/>
</dbReference>
<sequence>MADTRARLQALVQELIPLAEKYEEPAPGAFGIEDPLITKAKELIAQAQAPVDYATSLMVTTLEAISLRTLLQLNALQAIPASGSISLTDFSTKSGVQDSLLERLLRVPVNANFIDQDSTSGEYSHTHLSQGFTDPNSMPCRLFSFIYDEGLGGLMPLLPQYLTHQHAQTGKWEEPGASRDSTRFNIQTWHANVEGVKTAFEVMEMNPERMKRFQTSMAIGEQLNPFVGYYNFDKLAVSSDEEEADRKALVDVGGGQGLALAAILKAHPSLKPTHCVLQDTAPVIALAQTSNPANLPPGITYQPHDFFLAQPILNAKAYYLKAIAHDLSDANLVAVLRELVAVMAADSRALIAENVLPERGGSGVMALMDLMMMGIGGKERTEEGFRRVLRQAGLVVDWVHRAGGGRNYAIVEARLE</sequence>
<dbReference type="InterPro" id="IPR001077">
    <property type="entry name" value="COMT_C"/>
</dbReference>
<feature type="domain" description="O-methyltransferase C-terminal" evidence="4">
    <location>
        <begin position="195"/>
        <end position="393"/>
    </location>
</feature>